<proteinExistence type="predicted"/>
<dbReference type="InterPro" id="IPR001932">
    <property type="entry name" value="PPM-type_phosphatase-like_dom"/>
</dbReference>
<dbReference type="Proteomes" id="UP001499841">
    <property type="component" value="Unassembled WGS sequence"/>
</dbReference>
<dbReference type="Pfam" id="PF13188">
    <property type="entry name" value="PAS_8"/>
    <property type="match status" value="1"/>
</dbReference>
<gene>
    <name evidence="4" type="ORF">GCM10022262_02790</name>
</gene>
<dbReference type="Gene3D" id="3.60.40.10">
    <property type="entry name" value="PPM-type phosphatase domain"/>
    <property type="match status" value="1"/>
</dbReference>
<reference evidence="5" key="1">
    <citation type="journal article" date="2019" name="Int. J. Syst. Evol. Microbiol.">
        <title>The Global Catalogue of Microorganisms (GCM) 10K type strain sequencing project: providing services to taxonomists for standard genome sequencing and annotation.</title>
        <authorList>
            <consortium name="The Broad Institute Genomics Platform"/>
            <consortium name="The Broad Institute Genome Sequencing Center for Infectious Disease"/>
            <person name="Wu L."/>
            <person name="Ma J."/>
        </authorList>
    </citation>
    <scope>NUCLEOTIDE SEQUENCE [LARGE SCALE GENOMIC DNA]</scope>
    <source>
        <strain evidence="5">JCM 17459</strain>
    </source>
</reference>
<dbReference type="SMART" id="SM00331">
    <property type="entry name" value="PP2C_SIG"/>
    <property type="match status" value="1"/>
</dbReference>
<dbReference type="InterPro" id="IPR052016">
    <property type="entry name" value="Bact_Sigma-Reg"/>
</dbReference>
<evidence type="ECO:0000313" key="5">
    <source>
        <dbReference type="Proteomes" id="UP001499841"/>
    </source>
</evidence>
<dbReference type="InterPro" id="IPR036890">
    <property type="entry name" value="HATPase_C_sf"/>
</dbReference>
<dbReference type="SUPFAM" id="SSF55785">
    <property type="entry name" value="PYP-like sensor domain (PAS domain)"/>
    <property type="match status" value="1"/>
</dbReference>
<dbReference type="EMBL" id="BAABBA010000001">
    <property type="protein sequence ID" value="GAA4285920.1"/>
    <property type="molecule type" value="Genomic_DNA"/>
</dbReference>
<dbReference type="CDD" id="cd00130">
    <property type="entry name" value="PAS"/>
    <property type="match status" value="1"/>
</dbReference>
<organism evidence="4 5">
    <name type="scientific">Georgenia daeguensis</name>
    <dbReference type="NCBI Taxonomy" id="908355"/>
    <lineage>
        <taxon>Bacteria</taxon>
        <taxon>Bacillati</taxon>
        <taxon>Actinomycetota</taxon>
        <taxon>Actinomycetes</taxon>
        <taxon>Micrococcales</taxon>
        <taxon>Bogoriellaceae</taxon>
        <taxon>Georgenia</taxon>
    </lineage>
</organism>
<dbReference type="Pfam" id="PF13581">
    <property type="entry name" value="HATPase_c_2"/>
    <property type="match status" value="1"/>
</dbReference>
<dbReference type="SUPFAM" id="SSF55874">
    <property type="entry name" value="ATPase domain of HSP90 chaperone/DNA topoisomerase II/histidine kinase"/>
    <property type="match status" value="1"/>
</dbReference>
<evidence type="ECO:0000313" key="4">
    <source>
        <dbReference type="EMBL" id="GAA4285920.1"/>
    </source>
</evidence>
<dbReference type="PANTHER" id="PTHR43156:SF2">
    <property type="entry name" value="STAGE II SPORULATION PROTEIN E"/>
    <property type="match status" value="1"/>
</dbReference>
<dbReference type="Pfam" id="PF07228">
    <property type="entry name" value="SpoIIE"/>
    <property type="match status" value="1"/>
</dbReference>
<feature type="region of interest" description="Disordered" evidence="2">
    <location>
        <begin position="728"/>
        <end position="748"/>
    </location>
</feature>
<evidence type="ECO:0000256" key="2">
    <source>
        <dbReference type="SAM" id="MobiDB-lite"/>
    </source>
</evidence>
<dbReference type="InterPro" id="IPR003594">
    <property type="entry name" value="HATPase_dom"/>
</dbReference>
<protein>
    <recommendedName>
        <fullName evidence="3">PPM-type phosphatase domain-containing protein</fullName>
    </recommendedName>
</protein>
<accession>A0ABP8EPI8</accession>
<dbReference type="Gene3D" id="3.30.450.20">
    <property type="entry name" value="PAS domain"/>
    <property type="match status" value="1"/>
</dbReference>
<dbReference type="CDD" id="cd16936">
    <property type="entry name" value="HATPase_RsbW-like"/>
    <property type="match status" value="1"/>
</dbReference>
<evidence type="ECO:0000256" key="1">
    <source>
        <dbReference type="ARBA" id="ARBA00022801"/>
    </source>
</evidence>
<dbReference type="InterPro" id="IPR000014">
    <property type="entry name" value="PAS"/>
</dbReference>
<feature type="domain" description="PPM-type phosphatase" evidence="3">
    <location>
        <begin position="381"/>
        <end position="591"/>
    </location>
</feature>
<dbReference type="NCBIfam" id="TIGR00229">
    <property type="entry name" value="sensory_box"/>
    <property type="match status" value="1"/>
</dbReference>
<keyword evidence="5" id="KW-1185">Reference proteome</keyword>
<name>A0ABP8EPI8_9MICO</name>
<evidence type="ECO:0000259" key="3">
    <source>
        <dbReference type="SMART" id="SM00331"/>
    </source>
</evidence>
<dbReference type="RefSeq" id="WP_345036787.1">
    <property type="nucleotide sequence ID" value="NZ_BAABBA010000001.1"/>
</dbReference>
<dbReference type="SUPFAM" id="SSF81606">
    <property type="entry name" value="PP2C-like"/>
    <property type="match status" value="1"/>
</dbReference>
<dbReference type="PANTHER" id="PTHR43156">
    <property type="entry name" value="STAGE II SPORULATION PROTEIN E-RELATED"/>
    <property type="match status" value="1"/>
</dbReference>
<comment type="caution">
    <text evidence="4">The sequence shown here is derived from an EMBL/GenBank/DDBJ whole genome shotgun (WGS) entry which is preliminary data.</text>
</comment>
<dbReference type="Gene3D" id="3.30.565.10">
    <property type="entry name" value="Histidine kinase-like ATPase, C-terminal domain"/>
    <property type="match status" value="1"/>
</dbReference>
<dbReference type="InterPro" id="IPR036457">
    <property type="entry name" value="PPM-type-like_dom_sf"/>
</dbReference>
<dbReference type="InterPro" id="IPR035965">
    <property type="entry name" value="PAS-like_dom_sf"/>
</dbReference>
<keyword evidence="1" id="KW-0378">Hydrolase</keyword>
<sequence length="748" mass="79901">MGNSAPPTAGVGEDDALVLPAPEPTGDLLAANAALTVLRQLPDGVIVVAQHADGSWRVLMANDAAVELSGISRTRLLQGGSELLRLTGIDEKGARELAEAFAGGRATRVTALVGRADGRRLWAELDLSPLDVPASDWKLWAAVVRDVSAQVENAKLEQVRLDIERRARLALSIVARVSDLLQEPDSADVLRAIADLVTRQVVAWSGFFVLGRELEEVEAIVDHPDVRRRRVSAEDLAQDPVLDLLEGTTMRTVRLEPGETGVPGTVTAELLERLRPRLDEMPSAEGSVLVLPVLGRQRTLALFVALPHRGPTAARISGVPDLGVGEEAIAILPDEVGTVLELVARRVGMAMDNAQLYVREHTLAETLQRSMLPEQADVPGLDVWTYYAPNVEHAQVGGDWYDVVHLDEETVAVVIGDVVGHDVEAAAAMGQLRSVVRAYAQELVDPGTVLGRVDSLVTGMRIPRTASLVYATLSRRGEDAWDLAYSRAGHLPALLVRGEEVTTLDGAGGPLIGFGGSGRATARAEVLPGDVLVFYTDGLVERRDRGMREGLEALVELSSAVHAPDAAGVGEELLQLADAPEDDVAVVVIRVPGGHDENHDGAAPRRRRWQLPADAASIGRARHAVRRACEAWGITDVGAAELVISELMANAVMHGWGRIGLRLQATGDGLRMEVEDANPAPPVTREHHASRVGGFGMHIVDRLADWGWRPAGGGKVVWARLRLEPGKVEGVRSENGRPGNPGAEASGD</sequence>